<keyword evidence="5 8" id="KW-0378">Hydrolase</keyword>
<reference evidence="8 9" key="1">
    <citation type="submission" date="2020-11" db="EMBL/GenBank/DDBJ databases">
        <title>Description of Pontivivens ytuae sp. nov. isolated from deep sea sediment of Mariana Trench.</title>
        <authorList>
            <person name="Wang Z."/>
            <person name="Sun Q.-L."/>
            <person name="Xu X.-D."/>
            <person name="Tang Y.-Z."/>
            <person name="Zhang J."/>
        </authorList>
    </citation>
    <scope>NUCLEOTIDE SEQUENCE [LARGE SCALE GENOMIC DNA]</scope>
    <source>
        <strain evidence="8 9">MT2928</strain>
    </source>
</reference>
<keyword evidence="7" id="KW-1015">Disulfide bond</keyword>
<keyword evidence="4" id="KW-0732">Signal</keyword>
<name>A0A7S9LVV1_9RHOB</name>
<sequence length="483" mass="49609">MLGGAIALAMANAAAAQDASTGDETCTALTNLALDGGHVSSARVVPASSDGPYGALPAYCEVRAHARPAISVEVRLPMPEAEPAWNGQLYQTGCGGFCGILGRADAGGGFINAMGPGLARGYATATSDSGHHGLSVLDASWAQENPQAERDWGWRSVSETNRVAGVLIDAFYGNAADTSLFQGCSTGGRMAMRAALKDPTMFDGIIAGAPAMDYPGLVGTKMAYLVQANDAGDGTRHLGADDAALIGEAVLAQCDAVDGTEDNAVGDPASCTPDLTALACEAGSDEACLTEAEIAALDIWREGPRNAAGEQLYPGGVPVGSEAFWPLWMTGAEEGATPLVELFAANFLAHMAFPEDPGVGYDPRSFDVEADPARMAAAAATYNGDDPDIAAFHEAGGRMIVWHGWADPLVTPQKTVDWYDAVGSTIGEDARSEAVSLHMIPGLDHCGIQAGPAGVTQADLDPLSALEAWLETGTPPESLSAGQ</sequence>
<dbReference type="GO" id="GO:0052689">
    <property type="term" value="F:carboxylic ester hydrolase activity"/>
    <property type="evidence" value="ECO:0007669"/>
    <property type="project" value="UniProtKB-KW"/>
</dbReference>
<organism evidence="8 9">
    <name type="scientific">Pontivivens ytuae</name>
    <dbReference type="NCBI Taxonomy" id="2789856"/>
    <lineage>
        <taxon>Bacteria</taxon>
        <taxon>Pseudomonadati</taxon>
        <taxon>Pseudomonadota</taxon>
        <taxon>Alphaproteobacteria</taxon>
        <taxon>Rhodobacterales</taxon>
        <taxon>Paracoccaceae</taxon>
        <taxon>Pontivivens</taxon>
    </lineage>
</organism>
<dbReference type="PANTHER" id="PTHR33938:SF15">
    <property type="entry name" value="FERULOYL ESTERASE B-RELATED"/>
    <property type="match status" value="1"/>
</dbReference>
<dbReference type="EMBL" id="CP064942">
    <property type="protein sequence ID" value="QPH56247.1"/>
    <property type="molecule type" value="Genomic_DNA"/>
</dbReference>
<dbReference type="InterPro" id="IPR011118">
    <property type="entry name" value="Tannase/feruloyl_esterase"/>
</dbReference>
<proteinExistence type="inferred from homology"/>
<dbReference type="Proteomes" id="UP000594800">
    <property type="component" value="Chromosome"/>
</dbReference>
<dbReference type="KEGG" id="poz:I0K15_16355"/>
<dbReference type="GO" id="GO:0046872">
    <property type="term" value="F:metal ion binding"/>
    <property type="evidence" value="ECO:0007669"/>
    <property type="project" value="UniProtKB-KW"/>
</dbReference>
<evidence type="ECO:0000256" key="6">
    <source>
        <dbReference type="ARBA" id="ARBA00022837"/>
    </source>
</evidence>
<evidence type="ECO:0000256" key="5">
    <source>
        <dbReference type="ARBA" id="ARBA00022801"/>
    </source>
</evidence>
<comment type="similarity">
    <text evidence="1">Belongs to the tannase family.</text>
</comment>
<dbReference type="Pfam" id="PF07519">
    <property type="entry name" value="Tannase"/>
    <property type="match status" value="1"/>
</dbReference>
<keyword evidence="9" id="KW-1185">Reference proteome</keyword>
<gene>
    <name evidence="8" type="ORF">I0K15_16355</name>
</gene>
<protein>
    <submittedName>
        <fullName evidence="8">Tannase/feruloyl esterase family alpha/beta hydrolase</fullName>
    </submittedName>
</protein>
<dbReference type="Gene3D" id="3.40.50.1820">
    <property type="entry name" value="alpha/beta hydrolase"/>
    <property type="match status" value="1"/>
</dbReference>
<evidence type="ECO:0000256" key="1">
    <source>
        <dbReference type="ARBA" id="ARBA00006249"/>
    </source>
</evidence>
<keyword evidence="2" id="KW-0719">Serine esterase</keyword>
<accession>A0A7S9LVV1</accession>
<evidence type="ECO:0000256" key="4">
    <source>
        <dbReference type="ARBA" id="ARBA00022729"/>
    </source>
</evidence>
<evidence type="ECO:0000313" key="8">
    <source>
        <dbReference type="EMBL" id="QPH56247.1"/>
    </source>
</evidence>
<keyword evidence="6" id="KW-0106">Calcium</keyword>
<evidence type="ECO:0000313" key="9">
    <source>
        <dbReference type="Proteomes" id="UP000594800"/>
    </source>
</evidence>
<dbReference type="AlphaFoldDB" id="A0A7S9LVV1"/>
<keyword evidence="3" id="KW-0479">Metal-binding</keyword>
<evidence type="ECO:0000256" key="2">
    <source>
        <dbReference type="ARBA" id="ARBA00022487"/>
    </source>
</evidence>
<evidence type="ECO:0000256" key="7">
    <source>
        <dbReference type="ARBA" id="ARBA00023157"/>
    </source>
</evidence>
<dbReference type="PANTHER" id="PTHR33938">
    <property type="entry name" value="FERULOYL ESTERASE B-RELATED"/>
    <property type="match status" value="1"/>
</dbReference>
<evidence type="ECO:0000256" key="3">
    <source>
        <dbReference type="ARBA" id="ARBA00022723"/>
    </source>
</evidence>
<dbReference type="InterPro" id="IPR029058">
    <property type="entry name" value="AB_hydrolase_fold"/>
</dbReference>
<dbReference type="SUPFAM" id="SSF53474">
    <property type="entry name" value="alpha/beta-Hydrolases"/>
    <property type="match status" value="1"/>
</dbReference>